<organism evidence="4">
    <name type="scientific">Ostreococcus mediterraneus</name>
    <dbReference type="NCBI Taxonomy" id="1486918"/>
    <lineage>
        <taxon>Eukaryota</taxon>
        <taxon>Viridiplantae</taxon>
        <taxon>Chlorophyta</taxon>
        <taxon>Mamiellophyceae</taxon>
        <taxon>Mamiellales</taxon>
        <taxon>Bathycoccaceae</taxon>
        <taxon>Ostreococcus</taxon>
    </lineage>
</organism>
<evidence type="ECO:0000259" key="3">
    <source>
        <dbReference type="Pfam" id="PF00849"/>
    </source>
</evidence>
<proteinExistence type="inferred from homology"/>
<dbReference type="CDD" id="cd02869">
    <property type="entry name" value="PseudoU_synth_RluA_like"/>
    <property type="match status" value="1"/>
</dbReference>
<dbReference type="PANTHER" id="PTHR21600">
    <property type="entry name" value="MITOCHONDRIAL RNA PSEUDOURIDINE SYNTHASE"/>
    <property type="match status" value="1"/>
</dbReference>
<reference evidence="4" key="1">
    <citation type="submission" date="2021-01" db="EMBL/GenBank/DDBJ databases">
        <authorList>
            <person name="Corre E."/>
            <person name="Pelletier E."/>
            <person name="Niang G."/>
            <person name="Scheremetjew M."/>
            <person name="Finn R."/>
            <person name="Kale V."/>
            <person name="Holt S."/>
            <person name="Cochrane G."/>
            <person name="Meng A."/>
            <person name="Brown T."/>
            <person name="Cohen L."/>
        </authorList>
    </citation>
    <scope>NUCLEOTIDE SEQUENCE</scope>
    <source>
        <strain evidence="4">Clade-D-RCC2572</strain>
    </source>
</reference>
<evidence type="ECO:0000313" key="4">
    <source>
        <dbReference type="EMBL" id="CAD8576266.1"/>
    </source>
</evidence>
<feature type="domain" description="Pseudouridine synthase RsuA/RluA-like" evidence="3">
    <location>
        <begin position="139"/>
        <end position="281"/>
    </location>
</feature>
<feature type="region of interest" description="Disordered" evidence="2">
    <location>
        <begin position="1"/>
        <end position="26"/>
    </location>
</feature>
<dbReference type="GO" id="GO:0000455">
    <property type="term" value="P:enzyme-directed rRNA pseudouridine synthesis"/>
    <property type="evidence" value="ECO:0007669"/>
    <property type="project" value="TreeGrafter"/>
</dbReference>
<dbReference type="GO" id="GO:0009982">
    <property type="term" value="F:pseudouridine synthase activity"/>
    <property type="evidence" value="ECO:0007669"/>
    <property type="project" value="InterPro"/>
</dbReference>
<dbReference type="GO" id="GO:0003723">
    <property type="term" value="F:RNA binding"/>
    <property type="evidence" value="ECO:0007669"/>
    <property type="project" value="InterPro"/>
</dbReference>
<comment type="similarity">
    <text evidence="1">Belongs to the pseudouridine synthase RluA family.</text>
</comment>
<protein>
    <recommendedName>
        <fullName evidence="3">Pseudouridine synthase RsuA/RluA-like domain-containing protein</fullName>
    </recommendedName>
</protein>
<dbReference type="Pfam" id="PF00849">
    <property type="entry name" value="PseudoU_synth_2"/>
    <property type="match status" value="1"/>
</dbReference>
<accession>A0A7S0KE55</accession>
<dbReference type="InterPro" id="IPR006145">
    <property type="entry name" value="PsdUridine_synth_RsuA/RluA"/>
</dbReference>
<dbReference type="Gene3D" id="3.30.2350.10">
    <property type="entry name" value="Pseudouridine synthase"/>
    <property type="match status" value="1"/>
</dbReference>
<dbReference type="SUPFAM" id="SSF55120">
    <property type="entry name" value="Pseudouridine synthase"/>
    <property type="match status" value="1"/>
</dbReference>
<dbReference type="EMBL" id="HBEW01000711">
    <property type="protein sequence ID" value="CAD8576266.1"/>
    <property type="molecule type" value="Transcribed_RNA"/>
</dbReference>
<evidence type="ECO:0000256" key="1">
    <source>
        <dbReference type="ARBA" id="ARBA00010876"/>
    </source>
</evidence>
<evidence type="ECO:0000256" key="2">
    <source>
        <dbReference type="SAM" id="MobiDB-lite"/>
    </source>
</evidence>
<dbReference type="InterPro" id="IPR020103">
    <property type="entry name" value="PsdUridine_synth_cat_dom_sf"/>
</dbReference>
<feature type="compositionally biased region" description="Low complexity" evidence="2">
    <location>
        <begin position="1"/>
        <end position="24"/>
    </location>
</feature>
<dbReference type="AlphaFoldDB" id="A0A7S0KE55"/>
<dbReference type="PANTHER" id="PTHR21600:SF87">
    <property type="entry name" value="RNA PSEUDOURIDYLATE SYNTHASE DOMAIN-CONTAINING PROTEIN 1"/>
    <property type="match status" value="1"/>
</dbReference>
<sequence length="347" mass="37327">MVHTNPSSSSPVPATNAPSSSSNALRCSTGGVVKAPAAALTRKNYEIVESATVERAMPMVQALMVMFPSRFSSLTSAKKALRRKVVLVNDEFAGVVDEAAVGARVDILTRTTGAPQLPSSDLPEQYRNVAIVYEDAHCAIMVKPDGVATVGGGGWTAERMAAYLCETPDHVEGVLARPRPVHRLDEATGGLLVIAKTREGMLSLSRAFADRAVKKRYRAILKGRLEQNEGECDTPLGGKASLTKWKVVSTVKSAPRGGRVLTLVDYFPQTGRTHQLRRHSHALMCPILGDKKYRLAGEEATAAEESDGLFLWSVGVTIPASAMPWRGDDLCINVDEAAKFAKVMRGE</sequence>
<name>A0A7S0KE55_9CHLO</name>
<gene>
    <name evidence="4" type="ORF">OMED0929_LOCUS590</name>
</gene>
<dbReference type="InterPro" id="IPR050188">
    <property type="entry name" value="RluA_PseudoU_synthase"/>
</dbReference>